<keyword evidence="2" id="KW-1185">Reference proteome</keyword>
<dbReference type="AlphaFoldDB" id="A0A9E7EAG1"/>
<dbReference type="Proteomes" id="UP001055439">
    <property type="component" value="Chromosome 1"/>
</dbReference>
<proteinExistence type="predicted"/>
<organism evidence="1 2">
    <name type="scientific">Musa troglodytarum</name>
    <name type="common">fe'i banana</name>
    <dbReference type="NCBI Taxonomy" id="320322"/>
    <lineage>
        <taxon>Eukaryota</taxon>
        <taxon>Viridiplantae</taxon>
        <taxon>Streptophyta</taxon>
        <taxon>Embryophyta</taxon>
        <taxon>Tracheophyta</taxon>
        <taxon>Spermatophyta</taxon>
        <taxon>Magnoliopsida</taxon>
        <taxon>Liliopsida</taxon>
        <taxon>Zingiberales</taxon>
        <taxon>Musaceae</taxon>
        <taxon>Musa</taxon>
    </lineage>
</organism>
<gene>
    <name evidence="1" type="ORF">MUK42_36083</name>
</gene>
<reference evidence="1" key="1">
    <citation type="submission" date="2022-05" db="EMBL/GenBank/DDBJ databases">
        <title>The Musa troglodytarum L. genome provides insights into the mechanism of non-climacteric behaviour and enrichment of carotenoids.</title>
        <authorList>
            <person name="Wang J."/>
        </authorList>
    </citation>
    <scope>NUCLEOTIDE SEQUENCE</scope>
    <source>
        <tissue evidence="1">Leaf</tissue>
    </source>
</reference>
<accession>A0A9E7EAG1</accession>
<name>A0A9E7EAG1_9LILI</name>
<protein>
    <submittedName>
        <fullName evidence="1">Uncharacterized protein</fullName>
    </submittedName>
</protein>
<sequence length="39" mass="4465">MGLPLCIFCNPNHATSLLHFVVFLSFRYCLSTFEFTVVP</sequence>
<dbReference type="EMBL" id="CP097502">
    <property type="protein sequence ID" value="URD73570.1"/>
    <property type="molecule type" value="Genomic_DNA"/>
</dbReference>
<evidence type="ECO:0000313" key="1">
    <source>
        <dbReference type="EMBL" id="URD73570.1"/>
    </source>
</evidence>
<evidence type="ECO:0000313" key="2">
    <source>
        <dbReference type="Proteomes" id="UP001055439"/>
    </source>
</evidence>